<gene>
    <name evidence="1" type="primary">NPF2.3_3</name>
    <name evidence="1" type="ORF">CFP56_017231</name>
</gene>
<sequence length="160" mass="17259">MHPYNQDHLPLQGIILLTLIATFDPLRPQPRDNGSRLCIPPLKLQYGVLYTSLALSCIGSGADPSPKSLIHASDPRLQSAVDPRVQPISAFSDALNSLKLSPLCPAATVADPHLRPDLPSSELSLSSSSTCLGFFIWFTNFGSTSQQGMEFDIKSPIDSV</sequence>
<evidence type="ECO:0000313" key="1">
    <source>
        <dbReference type="EMBL" id="KAK7840064.1"/>
    </source>
</evidence>
<dbReference type="EMBL" id="PKMF04000269">
    <property type="protein sequence ID" value="KAK7840064.1"/>
    <property type="molecule type" value="Genomic_DNA"/>
</dbReference>
<dbReference type="AlphaFoldDB" id="A0AAW0KM44"/>
<accession>A0AAW0KM44</accession>
<protein>
    <submittedName>
        <fullName evidence="1">Protein nrt1/ ptr family 2.3</fullName>
    </submittedName>
</protein>
<name>A0AAW0KM44_QUESU</name>
<reference evidence="1 2" key="1">
    <citation type="journal article" date="2018" name="Sci. Data">
        <title>The draft genome sequence of cork oak.</title>
        <authorList>
            <person name="Ramos A.M."/>
            <person name="Usie A."/>
            <person name="Barbosa P."/>
            <person name="Barros P.M."/>
            <person name="Capote T."/>
            <person name="Chaves I."/>
            <person name="Simoes F."/>
            <person name="Abreu I."/>
            <person name="Carrasquinho I."/>
            <person name="Faro C."/>
            <person name="Guimaraes J.B."/>
            <person name="Mendonca D."/>
            <person name="Nobrega F."/>
            <person name="Rodrigues L."/>
            <person name="Saibo N.J.M."/>
            <person name="Varela M.C."/>
            <person name="Egas C."/>
            <person name="Matos J."/>
            <person name="Miguel C.M."/>
            <person name="Oliveira M.M."/>
            <person name="Ricardo C.P."/>
            <person name="Goncalves S."/>
        </authorList>
    </citation>
    <scope>NUCLEOTIDE SEQUENCE [LARGE SCALE GENOMIC DNA]</scope>
    <source>
        <strain evidence="2">cv. HL8</strain>
    </source>
</reference>
<dbReference type="Proteomes" id="UP000237347">
    <property type="component" value="Unassembled WGS sequence"/>
</dbReference>
<evidence type="ECO:0000313" key="2">
    <source>
        <dbReference type="Proteomes" id="UP000237347"/>
    </source>
</evidence>
<keyword evidence="2" id="KW-1185">Reference proteome</keyword>
<proteinExistence type="predicted"/>
<organism evidence="1 2">
    <name type="scientific">Quercus suber</name>
    <name type="common">Cork oak</name>
    <dbReference type="NCBI Taxonomy" id="58331"/>
    <lineage>
        <taxon>Eukaryota</taxon>
        <taxon>Viridiplantae</taxon>
        <taxon>Streptophyta</taxon>
        <taxon>Embryophyta</taxon>
        <taxon>Tracheophyta</taxon>
        <taxon>Spermatophyta</taxon>
        <taxon>Magnoliopsida</taxon>
        <taxon>eudicotyledons</taxon>
        <taxon>Gunneridae</taxon>
        <taxon>Pentapetalae</taxon>
        <taxon>rosids</taxon>
        <taxon>fabids</taxon>
        <taxon>Fagales</taxon>
        <taxon>Fagaceae</taxon>
        <taxon>Quercus</taxon>
    </lineage>
</organism>
<comment type="caution">
    <text evidence="1">The sequence shown here is derived from an EMBL/GenBank/DDBJ whole genome shotgun (WGS) entry which is preliminary data.</text>
</comment>